<protein>
    <submittedName>
        <fullName evidence="2">Uncharacterized protein</fullName>
    </submittedName>
</protein>
<feature type="compositionally biased region" description="Basic and acidic residues" evidence="1">
    <location>
        <begin position="81"/>
        <end position="97"/>
    </location>
</feature>
<evidence type="ECO:0000256" key="1">
    <source>
        <dbReference type="SAM" id="MobiDB-lite"/>
    </source>
</evidence>
<evidence type="ECO:0000313" key="2">
    <source>
        <dbReference type="EMBL" id="KOM38987.1"/>
    </source>
</evidence>
<dbReference type="Gramene" id="KOM38987">
    <property type="protein sequence ID" value="KOM38987"/>
    <property type="gene ID" value="LR48_Vigan03g236900"/>
</dbReference>
<organism evidence="2 3">
    <name type="scientific">Phaseolus angularis</name>
    <name type="common">Azuki bean</name>
    <name type="synonym">Vigna angularis</name>
    <dbReference type="NCBI Taxonomy" id="3914"/>
    <lineage>
        <taxon>Eukaryota</taxon>
        <taxon>Viridiplantae</taxon>
        <taxon>Streptophyta</taxon>
        <taxon>Embryophyta</taxon>
        <taxon>Tracheophyta</taxon>
        <taxon>Spermatophyta</taxon>
        <taxon>Magnoliopsida</taxon>
        <taxon>eudicotyledons</taxon>
        <taxon>Gunneridae</taxon>
        <taxon>Pentapetalae</taxon>
        <taxon>rosids</taxon>
        <taxon>fabids</taxon>
        <taxon>Fabales</taxon>
        <taxon>Fabaceae</taxon>
        <taxon>Papilionoideae</taxon>
        <taxon>50 kb inversion clade</taxon>
        <taxon>NPAAA clade</taxon>
        <taxon>indigoferoid/millettioid clade</taxon>
        <taxon>Phaseoleae</taxon>
        <taxon>Vigna</taxon>
    </lineage>
</organism>
<feature type="compositionally biased region" description="Polar residues" evidence="1">
    <location>
        <begin position="163"/>
        <end position="174"/>
    </location>
</feature>
<accession>A0A0L9U8L2</accession>
<dbReference type="EMBL" id="CM003373">
    <property type="protein sequence ID" value="KOM38987.1"/>
    <property type="molecule type" value="Genomic_DNA"/>
</dbReference>
<feature type="region of interest" description="Disordered" evidence="1">
    <location>
        <begin position="163"/>
        <end position="263"/>
    </location>
</feature>
<name>A0A0L9U8L2_PHAAN</name>
<evidence type="ECO:0000313" key="3">
    <source>
        <dbReference type="Proteomes" id="UP000053144"/>
    </source>
</evidence>
<sequence length="278" mass="30362">MEHRQRKEMAPEVTGVAISGATGYWCGAMEKRRCSISRFGEDEDNIDLGTEAYDSSRFSLTEAVSRIRLGSLRTETGVHPVGREQDEEKGQQREAPVADHVRPQVVAANANELVLDDVAGGEAVVEIGEGDVGLSLRILLSKGMSEVVTTTGKLFQFNTSANNPDIIKSSQTPPHASIRKQRRGAMEEEWRREEGLAVVDEKNIPDQQQQQHQWRMKISNTSDEDNGDNGALGSGDGGEARTNGDDEEQSKPRRPKVEPAMVVGHLVVGTETTGAMVQ</sequence>
<reference evidence="3" key="1">
    <citation type="journal article" date="2015" name="Proc. Natl. Acad. Sci. U.S.A.">
        <title>Genome sequencing of adzuki bean (Vigna angularis) provides insight into high starch and low fat accumulation and domestication.</title>
        <authorList>
            <person name="Yang K."/>
            <person name="Tian Z."/>
            <person name="Chen C."/>
            <person name="Luo L."/>
            <person name="Zhao B."/>
            <person name="Wang Z."/>
            <person name="Yu L."/>
            <person name="Li Y."/>
            <person name="Sun Y."/>
            <person name="Li W."/>
            <person name="Chen Y."/>
            <person name="Li Y."/>
            <person name="Zhang Y."/>
            <person name="Ai D."/>
            <person name="Zhao J."/>
            <person name="Shang C."/>
            <person name="Ma Y."/>
            <person name="Wu B."/>
            <person name="Wang M."/>
            <person name="Gao L."/>
            <person name="Sun D."/>
            <person name="Zhang P."/>
            <person name="Guo F."/>
            <person name="Wang W."/>
            <person name="Li Y."/>
            <person name="Wang J."/>
            <person name="Varshney R.K."/>
            <person name="Wang J."/>
            <person name="Ling H.Q."/>
            <person name="Wan P."/>
        </authorList>
    </citation>
    <scope>NUCLEOTIDE SEQUENCE</scope>
    <source>
        <strain evidence="3">cv. Jingnong 6</strain>
    </source>
</reference>
<proteinExistence type="predicted"/>
<feature type="compositionally biased region" description="Polar residues" evidence="1">
    <location>
        <begin position="205"/>
        <end position="221"/>
    </location>
</feature>
<dbReference type="Proteomes" id="UP000053144">
    <property type="component" value="Chromosome 3"/>
</dbReference>
<dbReference type="AlphaFoldDB" id="A0A0L9U8L2"/>
<feature type="region of interest" description="Disordered" evidence="1">
    <location>
        <begin position="75"/>
        <end position="97"/>
    </location>
</feature>
<feature type="compositionally biased region" description="Basic and acidic residues" evidence="1">
    <location>
        <begin position="238"/>
        <end position="257"/>
    </location>
</feature>
<gene>
    <name evidence="2" type="ORF">LR48_Vigan03g236900</name>
</gene>
<feature type="compositionally biased region" description="Basic and acidic residues" evidence="1">
    <location>
        <begin position="184"/>
        <end position="204"/>
    </location>
</feature>